<reference evidence="5" key="1">
    <citation type="journal article" date="2021" name="PeerJ">
        <title>Extensive microbial diversity within the chicken gut microbiome revealed by metagenomics and culture.</title>
        <authorList>
            <person name="Gilroy R."/>
            <person name="Ravi A."/>
            <person name="Getino M."/>
            <person name="Pursley I."/>
            <person name="Horton D.L."/>
            <person name="Alikhan N.F."/>
            <person name="Baker D."/>
            <person name="Gharbi K."/>
            <person name="Hall N."/>
            <person name="Watson M."/>
            <person name="Adriaenssens E.M."/>
            <person name="Foster-Nyarko E."/>
            <person name="Jarju S."/>
            <person name="Secka A."/>
            <person name="Antonio M."/>
            <person name="Oren A."/>
            <person name="Chaudhuri R.R."/>
            <person name="La Ragione R."/>
            <person name="Hildebrand F."/>
            <person name="Pallen M.J."/>
        </authorList>
    </citation>
    <scope>NUCLEOTIDE SEQUENCE</scope>
    <source>
        <strain evidence="5">ChiSjej2B20-11307</strain>
    </source>
</reference>
<evidence type="ECO:0000256" key="2">
    <source>
        <dbReference type="ARBA" id="ARBA00023125"/>
    </source>
</evidence>
<dbReference type="InterPro" id="IPR036388">
    <property type="entry name" value="WH-like_DNA-bd_sf"/>
</dbReference>
<dbReference type="GO" id="GO:0003677">
    <property type="term" value="F:DNA binding"/>
    <property type="evidence" value="ECO:0007669"/>
    <property type="project" value="UniProtKB-KW"/>
</dbReference>
<dbReference type="PANTHER" id="PTHR43537:SF5">
    <property type="entry name" value="UXU OPERON TRANSCRIPTIONAL REGULATOR"/>
    <property type="match status" value="1"/>
</dbReference>
<dbReference type="PANTHER" id="PTHR43537">
    <property type="entry name" value="TRANSCRIPTIONAL REGULATOR, GNTR FAMILY"/>
    <property type="match status" value="1"/>
</dbReference>
<keyword evidence="3" id="KW-0804">Transcription</keyword>
<dbReference type="SUPFAM" id="SSF48008">
    <property type="entry name" value="GntR ligand-binding domain-like"/>
    <property type="match status" value="1"/>
</dbReference>
<dbReference type="Pfam" id="PF00392">
    <property type="entry name" value="GntR"/>
    <property type="match status" value="1"/>
</dbReference>
<sequence length="208" mass="24293">MGRKNLKEIVYDSILESIYSSEFRPNEIITESGLIKKFGFSKSPVREALTALCHEGVLHNIPRCGYQVIAMTTEDVEQMMEYRRILETGMMRINMPHITDKHLKKLEELAVLCSKATEDVMEHWVYNVNFHLTLASITENEYVTAQLNSCMSRLWRAYAQLHWNKWNHYSLPEDMKYHEQIIAALKREDLEEAVSCLEKDLEDFGQSS</sequence>
<dbReference type="Proteomes" id="UP000824223">
    <property type="component" value="Unassembled WGS sequence"/>
</dbReference>
<feature type="domain" description="HTH gntR-type" evidence="4">
    <location>
        <begin position="4"/>
        <end position="71"/>
    </location>
</feature>
<dbReference type="Gene3D" id="1.10.10.10">
    <property type="entry name" value="Winged helix-like DNA-binding domain superfamily/Winged helix DNA-binding domain"/>
    <property type="match status" value="1"/>
</dbReference>
<name>A0A9D2KIT3_9FIRM</name>
<dbReference type="InterPro" id="IPR011711">
    <property type="entry name" value="GntR_C"/>
</dbReference>
<dbReference type="PROSITE" id="PS50949">
    <property type="entry name" value="HTH_GNTR"/>
    <property type="match status" value="1"/>
</dbReference>
<gene>
    <name evidence="5" type="ORF">H9798_08385</name>
</gene>
<reference evidence="5" key="2">
    <citation type="submission" date="2021-04" db="EMBL/GenBank/DDBJ databases">
        <authorList>
            <person name="Gilroy R."/>
        </authorList>
    </citation>
    <scope>NUCLEOTIDE SEQUENCE</scope>
    <source>
        <strain evidence="5">ChiSjej2B20-11307</strain>
    </source>
</reference>
<evidence type="ECO:0000313" key="6">
    <source>
        <dbReference type="Proteomes" id="UP000824223"/>
    </source>
</evidence>
<proteinExistence type="predicted"/>
<dbReference type="SMART" id="SM00345">
    <property type="entry name" value="HTH_GNTR"/>
    <property type="match status" value="1"/>
</dbReference>
<protein>
    <submittedName>
        <fullName evidence="5">GntR family transcriptional regulator</fullName>
    </submittedName>
</protein>
<evidence type="ECO:0000259" key="4">
    <source>
        <dbReference type="PROSITE" id="PS50949"/>
    </source>
</evidence>
<dbReference type="Pfam" id="PF07729">
    <property type="entry name" value="FCD"/>
    <property type="match status" value="1"/>
</dbReference>
<dbReference type="InterPro" id="IPR036390">
    <property type="entry name" value="WH_DNA-bd_sf"/>
</dbReference>
<dbReference type="SUPFAM" id="SSF46785">
    <property type="entry name" value="Winged helix' DNA-binding domain"/>
    <property type="match status" value="1"/>
</dbReference>
<dbReference type="InterPro" id="IPR000524">
    <property type="entry name" value="Tscrpt_reg_HTH_GntR"/>
</dbReference>
<comment type="caution">
    <text evidence="5">The sequence shown here is derived from an EMBL/GenBank/DDBJ whole genome shotgun (WGS) entry which is preliminary data.</text>
</comment>
<dbReference type="GO" id="GO:0003700">
    <property type="term" value="F:DNA-binding transcription factor activity"/>
    <property type="evidence" value="ECO:0007669"/>
    <property type="project" value="InterPro"/>
</dbReference>
<dbReference type="InterPro" id="IPR008920">
    <property type="entry name" value="TF_FadR/GntR_C"/>
</dbReference>
<keyword evidence="2" id="KW-0238">DNA-binding</keyword>
<dbReference type="EMBL" id="DXAK01000043">
    <property type="protein sequence ID" value="HJA07139.1"/>
    <property type="molecule type" value="Genomic_DNA"/>
</dbReference>
<keyword evidence="1" id="KW-0805">Transcription regulation</keyword>
<evidence type="ECO:0000313" key="5">
    <source>
        <dbReference type="EMBL" id="HJA07139.1"/>
    </source>
</evidence>
<evidence type="ECO:0000256" key="3">
    <source>
        <dbReference type="ARBA" id="ARBA00023163"/>
    </source>
</evidence>
<evidence type="ECO:0000256" key="1">
    <source>
        <dbReference type="ARBA" id="ARBA00023015"/>
    </source>
</evidence>
<dbReference type="AlphaFoldDB" id="A0A9D2KIT3"/>
<dbReference type="SMART" id="SM00895">
    <property type="entry name" value="FCD"/>
    <property type="match status" value="1"/>
</dbReference>
<accession>A0A9D2KIT3</accession>
<organism evidence="5 6">
    <name type="scientific">Candidatus Mediterraneibacter pullicola</name>
    <dbReference type="NCBI Taxonomy" id="2838682"/>
    <lineage>
        <taxon>Bacteria</taxon>
        <taxon>Bacillati</taxon>
        <taxon>Bacillota</taxon>
        <taxon>Clostridia</taxon>
        <taxon>Lachnospirales</taxon>
        <taxon>Lachnospiraceae</taxon>
        <taxon>Mediterraneibacter</taxon>
    </lineage>
</organism>
<dbReference type="Gene3D" id="1.20.120.530">
    <property type="entry name" value="GntR ligand-binding domain-like"/>
    <property type="match status" value="1"/>
</dbReference>